<accession>F8JJQ6</accession>
<keyword evidence="5" id="KW-0614">Plasmid</keyword>
<dbReference type="HOGENOM" id="CLU_2248523_0_0_11"/>
<accession>G8XHY9</accession>
<dbReference type="PATRIC" id="fig|1003195.11.peg.39"/>
<keyword evidence="3" id="KW-0687">Ribonucleoprotein</keyword>
<reference evidence="6" key="1">
    <citation type="submission" date="2011-12" db="EMBL/GenBank/DDBJ databases">
        <title>Complete genome sequence of Streptomyces cattleya strain DSM 46488.</title>
        <authorList>
            <person name="Ou H.-Y."/>
            <person name="Li P."/>
            <person name="Zhao C."/>
            <person name="O'Hagan D."/>
            <person name="Deng Z."/>
        </authorList>
    </citation>
    <scope>NUCLEOTIDE SEQUENCE [LARGE SCALE GENOMIC DNA]</scope>
    <source>
        <strain evidence="6">ATCC 35852 / DSM 46488 / JCM 4925 / NBRC 14057 / NRRL 8057</strain>
        <plasmid evidence="6">Plasmid pSCATT</plasmid>
    </source>
</reference>
<dbReference type="GO" id="GO:0019843">
    <property type="term" value="F:rRNA binding"/>
    <property type="evidence" value="ECO:0007669"/>
    <property type="project" value="UniProtKB-KW"/>
</dbReference>
<dbReference type="Gene3D" id="1.10.287.1480">
    <property type="match status" value="1"/>
</dbReference>
<evidence type="ECO:0000256" key="2">
    <source>
        <dbReference type="ARBA" id="ARBA00022980"/>
    </source>
</evidence>
<dbReference type="KEGG" id="scy:SCATT_p17020"/>
<keyword evidence="1" id="KW-0694">RNA-binding</keyword>
<evidence type="ECO:0000313" key="5">
    <source>
        <dbReference type="EMBL" id="AEW99895.1"/>
    </source>
</evidence>
<dbReference type="GO" id="GO:1990904">
    <property type="term" value="C:ribonucleoprotein complex"/>
    <property type="evidence" value="ECO:0007669"/>
    <property type="project" value="UniProtKB-KW"/>
</dbReference>
<protein>
    <submittedName>
        <fullName evidence="5">Uncharacterized protein</fullName>
    </submittedName>
</protein>
<dbReference type="KEGG" id="sct:SCAT_p0044"/>
<gene>
    <name evidence="5" type="ordered locus">SCATT_p17020</name>
</gene>
<name>F8JJQ6_STREN</name>
<keyword evidence="1" id="KW-0699">rRNA-binding</keyword>
<dbReference type="Pfam" id="PF00253">
    <property type="entry name" value="Ribosomal_S14"/>
    <property type="match status" value="1"/>
</dbReference>
<keyword evidence="6" id="KW-1185">Reference proteome</keyword>
<dbReference type="InterPro" id="IPR001209">
    <property type="entry name" value="Ribosomal_uS14"/>
</dbReference>
<proteinExistence type="predicted"/>
<dbReference type="AlphaFoldDB" id="F8JJQ6"/>
<dbReference type="SUPFAM" id="SSF57716">
    <property type="entry name" value="Glucocorticoid receptor-like (DNA-binding domain)"/>
    <property type="match status" value="1"/>
</dbReference>
<organism evidence="5 6">
    <name type="scientific">Streptantibioticus cattleyicolor (strain ATCC 35852 / DSM 46488 / JCM 4925 / NBRC 14057 / NRRL 8057)</name>
    <name type="common">Streptomyces cattleya</name>
    <dbReference type="NCBI Taxonomy" id="1003195"/>
    <lineage>
        <taxon>Bacteria</taxon>
        <taxon>Bacillati</taxon>
        <taxon>Actinomycetota</taxon>
        <taxon>Actinomycetes</taxon>
        <taxon>Kitasatosporales</taxon>
        <taxon>Streptomycetaceae</taxon>
        <taxon>Streptantibioticus</taxon>
    </lineage>
</organism>
<dbReference type="GO" id="GO:0005840">
    <property type="term" value="C:ribosome"/>
    <property type="evidence" value="ECO:0007669"/>
    <property type="project" value="UniProtKB-KW"/>
</dbReference>
<dbReference type="EMBL" id="CP003229">
    <property type="protein sequence ID" value="AEW99895.1"/>
    <property type="molecule type" value="Genomic_DNA"/>
</dbReference>
<feature type="region of interest" description="Disordered" evidence="4">
    <location>
        <begin position="34"/>
        <end position="104"/>
    </location>
</feature>
<geneLocation type="plasmid" evidence="5 6">
    <name>pSCATT</name>
</geneLocation>
<evidence type="ECO:0000256" key="4">
    <source>
        <dbReference type="SAM" id="MobiDB-lite"/>
    </source>
</evidence>
<keyword evidence="2" id="KW-0689">Ribosomal protein</keyword>
<dbReference type="Proteomes" id="UP000007842">
    <property type="component" value="Plasmid pSCATT"/>
</dbReference>
<dbReference type="GO" id="GO:0006412">
    <property type="term" value="P:translation"/>
    <property type="evidence" value="ECO:0007669"/>
    <property type="project" value="InterPro"/>
</dbReference>
<evidence type="ECO:0000256" key="1">
    <source>
        <dbReference type="ARBA" id="ARBA00022730"/>
    </source>
</evidence>
<dbReference type="GO" id="GO:0003735">
    <property type="term" value="F:structural constituent of ribosome"/>
    <property type="evidence" value="ECO:0007669"/>
    <property type="project" value="InterPro"/>
</dbReference>
<sequence length="104" mass="11912">MSDHRQPAGRRPVQNGQRRLVVARYAARRAALKAISSFPRPSDEERAAPQREARRQPRDADTTHPRTRDAVAGRPRGRLRAFGLTRIRARDGTRERTARRHRGS</sequence>
<evidence type="ECO:0000256" key="3">
    <source>
        <dbReference type="ARBA" id="ARBA00023274"/>
    </source>
</evidence>
<feature type="compositionally biased region" description="Basic and acidic residues" evidence="4">
    <location>
        <begin position="41"/>
        <end position="71"/>
    </location>
</feature>
<evidence type="ECO:0000313" key="6">
    <source>
        <dbReference type="Proteomes" id="UP000007842"/>
    </source>
</evidence>